<comment type="similarity">
    <text evidence="8">Belongs to the ABC transporter superfamily. ABCB family. Heavy Metal importer (TC 3.A.1.210) subfamily.</text>
</comment>
<evidence type="ECO:0000259" key="12">
    <source>
        <dbReference type="PROSITE" id="PS50929"/>
    </source>
</evidence>
<evidence type="ECO:0000256" key="10">
    <source>
        <dbReference type="SAM" id="Phobius"/>
    </source>
</evidence>
<evidence type="ECO:0000256" key="9">
    <source>
        <dbReference type="SAM" id="MobiDB-lite"/>
    </source>
</evidence>
<dbReference type="CDD" id="cd18582">
    <property type="entry name" value="ABC_6TM_ATM1_ABCB7"/>
    <property type="match status" value="1"/>
</dbReference>
<evidence type="ECO:0000256" key="1">
    <source>
        <dbReference type="ARBA" id="ARBA00004141"/>
    </source>
</evidence>
<dbReference type="GO" id="GO:0016887">
    <property type="term" value="F:ATP hydrolysis activity"/>
    <property type="evidence" value="ECO:0007669"/>
    <property type="project" value="InterPro"/>
</dbReference>
<dbReference type="PROSITE" id="PS50929">
    <property type="entry name" value="ABC_TM1F"/>
    <property type="match status" value="1"/>
</dbReference>
<gene>
    <name evidence="13" type="ORF">PSAL00342_LOCUS6417</name>
</gene>
<dbReference type="SMART" id="SM00382">
    <property type="entry name" value="AAA"/>
    <property type="match status" value="1"/>
</dbReference>
<dbReference type="GO" id="GO:0006879">
    <property type="term" value="P:intracellular iron ion homeostasis"/>
    <property type="evidence" value="ECO:0007669"/>
    <property type="project" value="TreeGrafter"/>
</dbReference>
<feature type="transmembrane region" description="Helical" evidence="10">
    <location>
        <begin position="101"/>
        <end position="124"/>
    </location>
</feature>
<dbReference type="Gene3D" id="1.20.1560.10">
    <property type="entry name" value="ABC transporter type 1, transmembrane domain"/>
    <property type="match status" value="1"/>
</dbReference>
<dbReference type="SUPFAM" id="SSF52540">
    <property type="entry name" value="P-loop containing nucleoside triphosphate hydrolases"/>
    <property type="match status" value="1"/>
</dbReference>
<protein>
    <recommendedName>
        <fullName evidence="14">ATP-binding cassette transporter</fullName>
    </recommendedName>
</protein>
<dbReference type="Gene3D" id="3.40.50.300">
    <property type="entry name" value="P-loop containing nucleotide triphosphate hydrolases"/>
    <property type="match status" value="1"/>
</dbReference>
<feature type="domain" description="ABC transmembrane type-1" evidence="12">
    <location>
        <begin position="104"/>
        <end position="390"/>
    </location>
</feature>
<feature type="transmembrane region" description="Helical" evidence="10">
    <location>
        <begin position="216"/>
        <end position="239"/>
    </location>
</feature>
<evidence type="ECO:0000256" key="3">
    <source>
        <dbReference type="ARBA" id="ARBA00022692"/>
    </source>
</evidence>
<dbReference type="InterPro" id="IPR039421">
    <property type="entry name" value="Type_1_exporter"/>
</dbReference>
<name>A0A7S3UEM9_9CHLO</name>
<reference evidence="13" key="1">
    <citation type="submission" date="2021-01" db="EMBL/GenBank/DDBJ databases">
        <authorList>
            <person name="Corre E."/>
            <person name="Pelletier E."/>
            <person name="Niang G."/>
            <person name="Scheremetjew M."/>
            <person name="Finn R."/>
            <person name="Kale V."/>
            <person name="Holt S."/>
            <person name="Cochrane G."/>
            <person name="Meng A."/>
            <person name="Brown T."/>
            <person name="Cohen L."/>
        </authorList>
    </citation>
    <scope>NUCLEOTIDE SEQUENCE</scope>
    <source>
        <strain evidence="13">CCMP1897</strain>
    </source>
</reference>
<evidence type="ECO:0008006" key="14">
    <source>
        <dbReference type="Google" id="ProtNLM"/>
    </source>
</evidence>
<sequence>MVVDTRVGMAVATRCAYTWPRVARRKTEGRKGSVPWNRRTRRKGDGNGEKQANGPPRSSQQEAYDASGVYRPLPKPPKSANLLDVMPYLFRLVVSENSLRWRLAVVLMLMVVSKWTGLLVPLLFKDAVDVLGAAADDAVKQAVHILVLSGICKAVSGVANELRLVYFVPIAQAAGRRVALHTFEHILGLDTKFHLERRTGALSRIIDRGTKSVTMVFRAVIFTFLPTAVELMLVCYLLAKNLSTLAAVTTLVAFAVYVVWTAKVAGKMAILRKEVNRLDQLATGKSVDALLNFETVALFDNKKVEVVEYNKVLKRHQKVSIDSEVASSMLNGGQAVILAAGMSTVLALAAAQVRPGGMTTVGDLVMANGLLMQLWAPLQFLGWFYRELRQSLVDMEAMFDILSTEPALDEGEDVLPASSVQGGNGNGHPVGLNLEVKDVSFRYPSGRNVLGGVTVDAKPGQSIALVGPSGSGKSTLLKLMLRLYDPDEGHVYIDGVDIRTLTFSSLRSAVAVVPQDTVLFNTTIFENIEYGRPGAMREQVVQAAKAARLHESIMKMPAGYDTMVGERGLKLSGGEKQRVAIARAFLRAPRLLVCDEATSALDSATEAGILDSLKQLARGRTTVFVAHRLSTTAHCDIIYVMEKGKLVEQGTHQDLMSLEGEYYKMWMLQQAEEAAIIDDSFSEDSSWEETKASTLS</sequence>
<evidence type="ECO:0000259" key="11">
    <source>
        <dbReference type="PROSITE" id="PS50893"/>
    </source>
</evidence>
<keyword evidence="7 10" id="KW-0472">Membrane</keyword>
<evidence type="ECO:0000256" key="4">
    <source>
        <dbReference type="ARBA" id="ARBA00022741"/>
    </source>
</evidence>
<evidence type="ECO:0000256" key="8">
    <source>
        <dbReference type="ARBA" id="ARBA00024363"/>
    </source>
</evidence>
<dbReference type="GO" id="GO:0140359">
    <property type="term" value="F:ABC-type transporter activity"/>
    <property type="evidence" value="ECO:0007669"/>
    <property type="project" value="InterPro"/>
</dbReference>
<dbReference type="PANTHER" id="PTHR24221:SF470">
    <property type="entry name" value="MITOCHONDRIAL ABC TRANSPORTER ATM"/>
    <property type="match status" value="1"/>
</dbReference>
<keyword evidence="2" id="KW-0813">Transport</keyword>
<proteinExistence type="inferred from homology"/>
<keyword evidence="4" id="KW-0547">Nucleotide-binding</keyword>
<evidence type="ECO:0000256" key="6">
    <source>
        <dbReference type="ARBA" id="ARBA00022989"/>
    </source>
</evidence>
<dbReference type="InterPro" id="IPR017871">
    <property type="entry name" value="ABC_transporter-like_CS"/>
</dbReference>
<dbReference type="GO" id="GO:0005743">
    <property type="term" value="C:mitochondrial inner membrane"/>
    <property type="evidence" value="ECO:0007669"/>
    <property type="project" value="TreeGrafter"/>
</dbReference>
<comment type="subcellular location">
    <subcellularLocation>
        <location evidence="1">Membrane</location>
        <topology evidence="1">Multi-pass membrane protein</topology>
    </subcellularLocation>
</comment>
<organism evidence="13">
    <name type="scientific">Picocystis salinarum</name>
    <dbReference type="NCBI Taxonomy" id="88271"/>
    <lineage>
        <taxon>Eukaryota</taxon>
        <taxon>Viridiplantae</taxon>
        <taxon>Chlorophyta</taxon>
        <taxon>Picocystophyceae</taxon>
        <taxon>Picocystales</taxon>
        <taxon>Picocystaceae</taxon>
        <taxon>Picocystis</taxon>
    </lineage>
</organism>
<dbReference type="InterPro" id="IPR027417">
    <property type="entry name" value="P-loop_NTPase"/>
</dbReference>
<accession>A0A7S3UEM9</accession>
<keyword evidence="3 10" id="KW-0812">Transmembrane</keyword>
<dbReference type="FunFam" id="3.40.50.300:FF:000287">
    <property type="entry name" value="Multidrug ABC transporter ATP-binding protein"/>
    <property type="match status" value="1"/>
</dbReference>
<dbReference type="InterPro" id="IPR003593">
    <property type="entry name" value="AAA+_ATPase"/>
</dbReference>
<evidence type="ECO:0000256" key="5">
    <source>
        <dbReference type="ARBA" id="ARBA00022840"/>
    </source>
</evidence>
<evidence type="ECO:0000313" key="13">
    <source>
        <dbReference type="EMBL" id="CAE0612518.1"/>
    </source>
</evidence>
<dbReference type="PROSITE" id="PS50893">
    <property type="entry name" value="ABC_TRANSPORTER_2"/>
    <property type="match status" value="1"/>
</dbReference>
<keyword evidence="5" id="KW-0067">ATP-binding</keyword>
<dbReference type="Pfam" id="PF00664">
    <property type="entry name" value="ABC_membrane"/>
    <property type="match status" value="1"/>
</dbReference>
<dbReference type="EMBL" id="HBIS01007085">
    <property type="protein sequence ID" value="CAE0612518.1"/>
    <property type="molecule type" value="Transcribed_RNA"/>
</dbReference>
<dbReference type="InterPro" id="IPR003439">
    <property type="entry name" value="ABC_transporter-like_ATP-bd"/>
</dbReference>
<evidence type="ECO:0000256" key="2">
    <source>
        <dbReference type="ARBA" id="ARBA00022448"/>
    </source>
</evidence>
<dbReference type="SUPFAM" id="SSF90123">
    <property type="entry name" value="ABC transporter transmembrane region"/>
    <property type="match status" value="1"/>
</dbReference>
<dbReference type="GO" id="GO:0005524">
    <property type="term" value="F:ATP binding"/>
    <property type="evidence" value="ECO:0007669"/>
    <property type="project" value="UniProtKB-KW"/>
</dbReference>
<dbReference type="InterPro" id="IPR036640">
    <property type="entry name" value="ABC1_TM_sf"/>
</dbReference>
<feature type="transmembrane region" description="Helical" evidence="10">
    <location>
        <begin position="245"/>
        <end position="265"/>
    </location>
</feature>
<feature type="domain" description="ABC transporter" evidence="11">
    <location>
        <begin position="434"/>
        <end position="668"/>
    </location>
</feature>
<evidence type="ECO:0000256" key="7">
    <source>
        <dbReference type="ARBA" id="ARBA00023136"/>
    </source>
</evidence>
<dbReference type="InterPro" id="IPR011527">
    <property type="entry name" value="ABC1_TM_dom"/>
</dbReference>
<dbReference type="PANTHER" id="PTHR24221">
    <property type="entry name" value="ATP-BINDING CASSETTE SUB-FAMILY B"/>
    <property type="match status" value="1"/>
</dbReference>
<dbReference type="PROSITE" id="PS00211">
    <property type="entry name" value="ABC_TRANSPORTER_1"/>
    <property type="match status" value="1"/>
</dbReference>
<dbReference type="Pfam" id="PF00005">
    <property type="entry name" value="ABC_tran"/>
    <property type="match status" value="1"/>
</dbReference>
<feature type="region of interest" description="Disordered" evidence="9">
    <location>
        <begin position="28"/>
        <end position="72"/>
    </location>
</feature>
<dbReference type="AlphaFoldDB" id="A0A7S3UEM9"/>
<keyword evidence="6 10" id="KW-1133">Transmembrane helix</keyword>